<evidence type="ECO:0000313" key="1">
    <source>
        <dbReference type="EMBL" id="ESA03852.1"/>
    </source>
</evidence>
<dbReference type="HOGENOM" id="CLU_113419_0_0_1"/>
<protein>
    <recommendedName>
        <fullName evidence="2">Crinkler family protein</fullName>
    </recommendedName>
</protein>
<reference evidence="1" key="1">
    <citation type="submission" date="2013-07" db="EMBL/GenBank/DDBJ databases">
        <title>The genome of an arbuscular mycorrhizal fungus provides insights into the evolution of the oldest plant symbiosis.</title>
        <authorList>
            <consortium name="DOE Joint Genome Institute"/>
            <person name="Tisserant E."/>
            <person name="Malbreil M."/>
            <person name="Kuo A."/>
            <person name="Kohler A."/>
            <person name="Symeonidi A."/>
            <person name="Balestrini R."/>
            <person name="Charron P."/>
            <person name="Duensing N."/>
            <person name="Frei-dit-Frey N."/>
            <person name="Gianinazzi-Pearson V."/>
            <person name="Gilbert B."/>
            <person name="Handa Y."/>
            <person name="Hijri M."/>
            <person name="Kaul R."/>
            <person name="Kawaguchi M."/>
            <person name="Krajinski F."/>
            <person name="Lammers P."/>
            <person name="Lapierre D."/>
            <person name="Masclaux F.G."/>
            <person name="Murat C."/>
            <person name="Morin E."/>
            <person name="Ndikumana S."/>
            <person name="Pagni M."/>
            <person name="Petitpierre D."/>
            <person name="Requena N."/>
            <person name="Rosikiewicz P."/>
            <person name="Riley R."/>
            <person name="Saito K."/>
            <person name="San Clemente H."/>
            <person name="Shapiro H."/>
            <person name="van Tuinen D."/>
            <person name="Becard G."/>
            <person name="Bonfante P."/>
            <person name="Paszkowski U."/>
            <person name="Shachar-Hill Y."/>
            <person name="Young J.P."/>
            <person name="Sanders I.R."/>
            <person name="Henrissat B."/>
            <person name="Rensing S.A."/>
            <person name="Grigoriev I.V."/>
            <person name="Corradi N."/>
            <person name="Roux C."/>
            <person name="Martin F."/>
        </authorList>
    </citation>
    <scope>NUCLEOTIDE SEQUENCE</scope>
    <source>
        <strain evidence="1">DAOM 197198</strain>
    </source>
</reference>
<dbReference type="AlphaFoldDB" id="U9T8W3"/>
<name>U9T8W3_RHIID</name>
<dbReference type="EMBL" id="KI294763">
    <property type="protein sequence ID" value="ESA03852.1"/>
    <property type="molecule type" value="Genomic_DNA"/>
</dbReference>
<proteinExistence type="predicted"/>
<dbReference type="VEuPathDB" id="FungiDB:RhiirFUN_000705"/>
<accession>U9T8W3</accession>
<evidence type="ECO:0008006" key="2">
    <source>
        <dbReference type="Google" id="ProtNLM"/>
    </source>
</evidence>
<gene>
    <name evidence="1" type="ORF">GLOINDRAFT_5177</name>
</gene>
<sequence length="211" mass="23877">MELMNKIAELERLLRKPIYEFDVIVNPKRTKAFKWVANIDQVTLGDLRESIFAMHQLPELEKDDPTFTFECNGDKYSPQSDLELRNILQLFVAKSSLKFTVFIETSLSFSLWTFPKAIPIGNEASKSQYVCAYLVAVTNLFEYKFKVRPGKNVSGPNGHGPVDFALVLVRASRIISITEVKDKDFLQGIAQNSVQCESAALSNYKKKSLVS</sequence>
<dbReference type="eggNOG" id="ENOG502RVHT">
    <property type="taxonomic scope" value="Eukaryota"/>
</dbReference>
<organism evidence="1">
    <name type="scientific">Rhizophagus irregularis (strain DAOM 181602 / DAOM 197198 / MUCL 43194)</name>
    <name type="common">Arbuscular mycorrhizal fungus</name>
    <name type="synonym">Glomus intraradices</name>
    <dbReference type="NCBI Taxonomy" id="747089"/>
    <lineage>
        <taxon>Eukaryota</taxon>
        <taxon>Fungi</taxon>
        <taxon>Fungi incertae sedis</taxon>
        <taxon>Mucoromycota</taxon>
        <taxon>Glomeromycotina</taxon>
        <taxon>Glomeromycetes</taxon>
        <taxon>Glomerales</taxon>
        <taxon>Glomeraceae</taxon>
        <taxon>Rhizophagus</taxon>
    </lineage>
</organism>